<dbReference type="InterPro" id="IPR002931">
    <property type="entry name" value="Transglutaminase-like"/>
</dbReference>
<dbReference type="EMBL" id="CP043661">
    <property type="protein sequence ID" value="QNE17712.1"/>
    <property type="molecule type" value="Genomic_DNA"/>
</dbReference>
<feature type="domain" description="Transglutaminase-like" evidence="2">
    <location>
        <begin position="81"/>
        <end position="143"/>
    </location>
</feature>
<gene>
    <name evidence="3" type="ORF">F1D05_07080</name>
</gene>
<evidence type="ECO:0000256" key="1">
    <source>
        <dbReference type="SAM" id="MobiDB-lite"/>
    </source>
</evidence>
<dbReference type="AlphaFoldDB" id="A0A7G6WUP7"/>
<evidence type="ECO:0000259" key="2">
    <source>
        <dbReference type="SMART" id="SM00460"/>
    </source>
</evidence>
<dbReference type="Gene3D" id="3.10.620.30">
    <property type="match status" value="1"/>
</dbReference>
<dbReference type="SUPFAM" id="SSF54001">
    <property type="entry name" value="Cysteine proteinases"/>
    <property type="match status" value="1"/>
</dbReference>
<dbReference type="Proteomes" id="UP000515563">
    <property type="component" value="Chromosome"/>
</dbReference>
<dbReference type="RefSeq" id="WP_185446539.1">
    <property type="nucleotide sequence ID" value="NZ_CP043661.1"/>
</dbReference>
<name>A0A7G6WUP7_9ACTN</name>
<reference evidence="3 4" key="2">
    <citation type="journal article" date="2020" name="Microbiol. Resour. Announc.">
        <title>Antarctic desert soil bacteria exhibit high novel natural product potential, evaluated through long-read genome sequencing and comparative genomics.</title>
        <authorList>
            <person name="Benaud N."/>
            <person name="Edwards R.J."/>
            <person name="Amos T.G."/>
            <person name="D'Agostino P.M."/>
            <person name="Gutierrez-Chavez C."/>
            <person name="Montgomery K."/>
            <person name="Nicetic I."/>
            <person name="Ferrari B.C."/>
        </authorList>
    </citation>
    <scope>NUCLEOTIDE SEQUENCE [LARGE SCALE GENOMIC DNA]</scope>
    <source>
        <strain evidence="3 4">SPB151</strain>
    </source>
</reference>
<feature type="region of interest" description="Disordered" evidence="1">
    <location>
        <begin position="265"/>
        <end position="295"/>
    </location>
</feature>
<sequence length="295" mass="32301">MNYADQTPYSDPGEYAALFDALPSDIPGLTAVIRNLVIHYRGGGIEFTGDRYEEINHRWVSAMLATDQKRNGTALAVPREPVDRLVGCCRDYTLLTVSALRHKGIPARSRIGFASYFADGFNHDHVVAEYWDGDRWVMVDAQLDPAGDFGFDPRDMEPGWFRSAAEVWLGFRAGTLDGDDFGVDPSAPIRGGWFIRNYVFFQLAHLQGDELLLWDGWGAQSGSLDGSDLELSDEIATLLVASDNGDAAATSALAARYAEDPELHPGDRILQLSPAGHPPVPVDLKTRVPVPSAPQ</sequence>
<evidence type="ECO:0000313" key="3">
    <source>
        <dbReference type="EMBL" id="QNE17712.1"/>
    </source>
</evidence>
<accession>A0A7G6WUP7</accession>
<keyword evidence="4" id="KW-1185">Reference proteome</keyword>
<dbReference type="KEGG" id="kqi:F1D05_07080"/>
<reference evidence="4" key="1">
    <citation type="submission" date="2019-09" db="EMBL/GenBank/DDBJ databases">
        <title>Antimicrobial potential of Antarctic Bacteria.</title>
        <authorList>
            <person name="Benaud N."/>
            <person name="Edwards R.J."/>
            <person name="Ferrari B.C."/>
        </authorList>
    </citation>
    <scope>NUCLEOTIDE SEQUENCE [LARGE SCALE GENOMIC DNA]</scope>
    <source>
        <strain evidence="4">SPB151</strain>
    </source>
</reference>
<dbReference type="InterPro" id="IPR038765">
    <property type="entry name" value="Papain-like_cys_pep_sf"/>
</dbReference>
<dbReference type="Pfam" id="PF01841">
    <property type="entry name" value="Transglut_core"/>
    <property type="match status" value="1"/>
</dbReference>
<evidence type="ECO:0000313" key="4">
    <source>
        <dbReference type="Proteomes" id="UP000515563"/>
    </source>
</evidence>
<organism evidence="3 4">
    <name type="scientific">Kribbella qitaiheensis</name>
    <dbReference type="NCBI Taxonomy" id="1544730"/>
    <lineage>
        <taxon>Bacteria</taxon>
        <taxon>Bacillati</taxon>
        <taxon>Actinomycetota</taxon>
        <taxon>Actinomycetes</taxon>
        <taxon>Propionibacteriales</taxon>
        <taxon>Kribbellaceae</taxon>
        <taxon>Kribbella</taxon>
    </lineage>
</organism>
<proteinExistence type="predicted"/>
<dbReference type="SMART" id="SM00460">
    <property type="entry name" value="TGc"/>
    <property type="match status" value="1"/>
</dbReference>
<protein>
    <submittedName>
        <fullName evidence="3">Transglutaminase domain-containing protein</fullName>
    </submittedName>
</protein>